<organism evidence="2 3">
    <name type="scientific">Atta colombica</name>
    <dbReference type="NCBI Taxonomy" id="520822"/>
    <lineage>
        <taxon>Eukaryota</taxon>
        <taxon>Metazoa</taxon>
        <taxon>Ecdysozoa</taxon>
        <taxon>Arthropoda</taxon>
        <taxon>Hexapoda</taxon>
        <taxon>Insecta</taxon>
        <taxon>Pterygota</taxon>
        <taxon>Neoptera</taxon>
        <taxon>Endopterygota</taxon>
        <taxon>Hymenoptera</taxon>
        <taxon>Apocrita</taxon>
        <taxon>Aculeata</taxon>
        <taxon>Formicoidea</taxon>
        <taxon>Formicidae</taxon>
        <taxon>Myrmicinae</taxon>
        <taxon>Atta</taxon>
    </lineage>
</organism>
<feature type="region of interest" description="Disordered" evidence="1">
    <location>
        <begin position="1"/>
        <end position="43"/>
    </location>
</feature>
<dbReference type="AlphaFoldDB" id="A0A195BB66"/>
<evidence type="ECO:0000256" key="1">
    <source>
        <dbReference type="SAM" id="MobiDB-lite"/>
    </source>
</evidence>
<name>A0A195BB66_9HYME</name>
<sequence>MDERETRGKAKRPKTGPNLEALEGDTPDSCRRPPKNNGPNQNQIYCPIVCRDDVEKARNFLRLLTALVGSIRALAISLAADKNPSFDSTSGRSPLICVALDRVGKFKPRLSVSRVLTAADE</sequence>
<dbReference type="Proteomes" id="UP000078540">
    <property type="component" value="Unassembled WGS sequence"/>
</dbReference>
<reference evidence="2 3" key="1">
    <citation type="submission" date="2015-09" db="EMBL/GenBank/DDBJ databases">
        <title>Atta colombica WGS genome.</title>
        <authorList>
            <person name="Nygaard S."/>
            <person name="Hu H."/>
            <person name="Boomsma J."/>
            <person name="Zhang G."/>
        </authorList>
    </citation>
    <scope>NUCLEOTIDE SEQUENCE [LARGE SCALE GENOMIC DNA]</scope>
    <source>
        <strain evidence="2">Treedump-2</strain>
        <tissue evidence="2">Whole body</tissue>
    </source>
</reference>
<dbReference type="EMBL" id="KQ976537">
    <property type="protein sequence ID" value="KYM81434.1"/>
    <property type="molecule type" value="Genomic_DNA"/>
</dbReference>
<keyword evidence="3" id="KW-1185">Reference proteome</keyword>
<evidence type="ECO:0000313" key="3">
    <source>
        <dbReference type="Proteomes" id="UP000078540"/>
    </source>
</evidence>
<accession>A0A195BB66</accession>
<gene>
    <name evidence="2" type="ORF">ALC53_08202</name>
</gene>
<evidence type="ECO:0000313" key="2">
    <source>
        <dbReference type="EMBL" id="KYM81434.1"/>
    </source>
</evidence>
<proteinExistence type="predicted"/>
<protein>
    <submittedName>
        <fullName evidence="2">Uncharacterized protein</fullName>
    </submittedName>
</protein>